<feature type="region of interest" description="Disordered" evidence="1">
    <location>
        <begin position="840"/>
        <end position="899"/>
    </location>
</feature>
<comment type="caution">
    <text evidence="2">The sequence shown here is derived from an EMBL/GenBank/DDBJ whole genome shotgun (WGS) entry which is preliminary data.</text>
</comment>
<evidence type="ECO:0000313" key="2">
    <source>
        <dbReference type="EMBL" id="CAK0850909.1"/>
    </source>
</evidence>
<gene>
    <name evidence="2" type="ORF">PCOR1329_LOCUS43197</name>
</gene>
<dbReference type="SUPFAM" id="SSF52540">
    <property type="entry name" value="P-loop containing nucleoside triphosphate hydrolases"/>
    <property type="match status" value="1"/>
</dbReference>
<dbReference type="InterPro" id="IPR027417">
    <property type="entry name" value="P-loop_NTPase"/>
</dbReference>
<name>A0ABN9TY89_9DINO</name>
<protein>
    <recommendedName>
        <fullName evidence="4">ATP-dependent DNA helicase</fullName>
    </recommendedName>
</protein>
<accession>A0ABN9TY89</accession>
<feature type="compositionally biased region" description="Polar residues" evidence="1">
    <location>
        <begin position="855"/>
        <end position="866"/>
    </location>
</feature>
<dbReference type="EMBL" id="CAUYUJ010015187">
    <property type="protein sequence ID" value="CAK0850909.1"/>
    <property type="molecule type" value="Genomic_DNA"/>
</dbReference>
<sequence>MRNVHFRFLGIAARLGSKARKYRDEDGSVFTERLTTAVRGLHDLLAKGDYGPSRRPIVGNLTVLHMAHGLDTTQKQIVHNMRSVSRTLAGTQELRRRMGHVFQSGAIGYGRGLFITISPNEKQSCLVMRLHRVRQDDPLLRAWCTDDSRAVMRKRLASRDWPSLSEGVDAELPDFDLRLCEVANDPLSVVQGFRAAVSVILGRLLGVRLCAECGVASRRRRGPACRCTDRFVSNSRPVGGIFGVAAALFGVVEHQHLGTLHSHGFVYLANLFQRASLAEIARQIQESPRLADAVKARHAWAHREEHWDPEGHRSNLRTLKTEWRQNFRSSDHLGQCRWPKYLDQTARSTKWEEGRNVAERDDDAARFENAYETDAQMIFSKVQHHHHLDGKPLTHCIKKGRKHGDRCEHGFPKTSLLTPADGPRSRVVCPQAAKDVGLKVNGARNALGEIVGPRNDEFLSGTCPALSVAFRDNAHTAPNNRLPLIDDVTHDPNCSCRNEARGETGEAYLRRIAFAAQRSMSNSTRYIGGCISKVQRVGKKARELAKTCLSTLQTLNTVHLCIGDWESKGVARTIFEEMNLAYFSDWPNPLAAECIASCPVADVHAGCFLKIATAETGAGRATARREQKSVLFAETGDVATPPDATAWAHAWRPGAADLKTSSPCEFVRFYEVKPPAGNAGYFALEEGPVDQEFARTYVIAPRYAPAFPVIIQPVMPRSDMTTERRSAVLSAYFRPWTLACRHGSSRGLAPLARHLNLPPKRPRTGKNPPSFRKALKEYLRGHIASTSNLIPWANALRTMTTMPENAEEDDVDQDVKPVETLPEDMGHLYSAHKALEQSMSFWGPPHSEPTLHWPQRQSALRHSTATPAGARGNAPEPPRKTARQNKREKPCPGDADLTRNIQRWRRGKSEVIRWLCDEDVGPFPMCMIWEHEVHFMRTAPMNSMAGNIGGKTIHNFSKLGIDLITGAQSGGKKDPVENASVELPDAVHRQVKDSTRDKGNPWAVDARAPKQFAMFGGLNLVLLGDLRQIPPVRTPSIADNPFLKRPANVGRILEMFWTEGFPHSATHLYALTQSHRCSDPRRRSFLAEARAGELWDRMYGFVHRFPTDVLGSWMPASPGSAEASTGHLGCGKAKCRALWSAEWPRMFGEGRPWQDMRSFECADCCAERRRRCRVASQSVARQREVSTTFADALSVHPYNAPESRILTLRAANAAANAGKQLLWVAARDAPLTRGDACRSKESLAHARQNWLMYPENKTDGGCARFSTTENAEAGACKHSWATVTGWALHPDDSKLVNEQRSEPELVLQHVPDAIMVRIPGSTAPRFGNQPAGVFPVKVKEVSWGRSPGFEAMAKRVGFPLVPHFAATAHCVTGSTLPQAIIDLLDARTTPRSSTATTGYAAISRARRADDLIITQPYSPMLFPQGHQTGPWLLHSLTAGEMTTEQVKAGWAKAEKETASRSSKKLVDATFQRRDCHQRKKAGNFPGSGMRTSDSVEQAVPVLSQGAWRRCALRAQERAPVETAAPPAPFRSKGKEVLHCRRCNETKPLKVFVLSEVNDLKELGALEFAARAGCAPERQHFNVLSDSRLSRRQARKLEKPTRQFDEEFFKKS</sequence>
<proteinExistence type="predicted"/>
<evidence type="ECO:0000256" key="1">
    <source>
        <dbReference type="SAM" id="MobiDB-lite"/>
    </source>
</evidence>
<organism evidence="2 3">
    <name type="scientific">Prorocentrum cordatum</name>
    <dbReference type="NCBI Taxonomy" id="2364126"/>
    <lineage>
        <taxon>Eukaryota</taxon>
        <taxon>Sar</taxon>
        <taxon>Alveolata</taxon>
        <taxon>Dinophyceae</taxon>
        <taxon>Prorocentrales</taxon>
        <taxon>Prorocentraceae</taxon>
        <taxon>Prorocentrum</taxon>
    </lineage>
</organism>
<keyword evidence="3" id="KW-1185">Reference proteome</keyword>
<dbReference type="Proteomes" id="UP001189429">
    <property type="component" value="Unassembled WGS sequence"/>
</dbReference>
<evidence type="ECO:0000313" key="3">
    <source>
        <dbReference type="Proteomes" id="UP001189429"/>
    </source>
</evidence>
<evidence type="ECO:0008006" key="4">
    <source>
        <dbReference type="Google" id="ProtNLM"/>
    </source>
</evidence>
<reference evidence="2" key="1">
    <citation type="submission" date="2023-10" db="EMBL/GenBank/DDBJ databases">
        <authorList>
            <person name="Chen Y."/>
            <person name="Shah S."/>
            <person name="Dougan E. K."/>
            <person name="Thang M."/>
            <person name="Chan C."/>
        </authorList>
    </citation>
    <scope>NUCLEOTIDE SEQUENCE [LARGE SCALE GENOMIC DNA]</scope>
</reference>